<evidence type="ECO:0000256" key="2">
    <source>
        <dbReference type="SAM" id="SignalP"/>
    </source>
</evidence>
<evidence type="ECO:0000256" key="1">
    <source>
        <dbReference type="SAM" id="MobiDB-lite"/>
    </source>
</evidence>
<feature type="compositionally biased region" description="Low complexity" evidence="1">
    <location>
        <begin position="229"/>
        <end position="246"/>
    </location>
</feature>
<accession>A0A164QFI4</accession>
<feature type="chain" id="PRO_5007852566" evidence="2">
    <location>
        <begin position="22"/>
        <end position="253"/>
    </location>
</feature>
<dbReference type="EMBL" id="KV419426">
    <property type="protein sequence ID" value="KZS89608.1"/>
    <property type="molecule type" value="Genomic_DNA"/>
</dbReference>
<organism evidence="3 4">
    <name type="scientific">Sistotremastrum niveocremeum HHB9708</name>
    <dbReference type="NCBI Taxonomy" id="1314777"/>
    <lineage>
        <taxon>Eukaryota</taxon>
        <taxon>Fungi</taxon>
        <taxon>Dikarya</taxon>
        <taxon>Basidiomycota</taxon>
        <taxon>Agaricomycotina</taxon>
        <taxon>Agaricomycetes</taxon>
        <taxon>Sistotremastrales</taxon>
        <taxon>Sistotremastraceae</taxon>
        <taxon>Sertulicium</taxon>
        <taxon>Sertulicium niveocremeum</taxon>
    </lineage>
</organism>
<keyword evidence="4" id="KW-1185">Reference proteome</keyword>
<keyword evidence="2" id="KW-0732">Signal</keyword>
<feature type="region of interest" description="Disordered" evidence="1">
    <location>
        <begin position="214"/>
        <end position="253"/>
    </location>
</feature>
<dbReference type="Proteomes" id="UP000076722">
    <property type="component" value="Unassembled WGS sequence"/>
</dbReference>
<protein>
    <submittedName>
        <fullName evidence="3">Uncharacterized protein</fullName>
    </submittedName>
</protein>
<dbReference type="AlphaFoldDB" id="A0A164QFI4"/>
<gene>
    <name evidence="3" type="ORF">SISNIDRAFT_489039</name>
</gene>
<name>A0A164QFI4_9AGAM</name>
<evidence type="ECO:0000313" key="4">
    <source>
        <dbReference type="Proteomes" id="UP000076722"/>
    </source>
</evidence>
<reference evidence="3 4" key="1">
    <citation type="journal article" date="2016" name="Mol. Biol. Evol.">
        <title>Comparative Genomics of Early-Diverging Mushroom-Forming Fungi Provides Insights into the Origins of Lignocellulose Decay Capabilities.</title>
        <authorList>
            <person name="Nagy L.G."/>
            <person name="Riley R."/>
            <person name="Tritt A."/>
            <person name="Adam C."/>
            <person name="Daum C."/>
            <person name="Floudas D."/>
            <person name="Sun H."/>
            <person name="Yadav J.S."/>
            <person name="Pangilinan J."/>
            <person name="Larsson K.H."/>
            <person name="Matsuura K."/>
            <person name="Barry K."/>
            <person name="Labutti K."/>
            <person name="Kuo R."/>
            <person name="Ohm R.A."/>
            <person name="Bhattacharya S.S."/>
            <person name="Shirouzu T."/>
            <person name="Yoshinaga Y."/>
            <person name="Martin F.M."/>
            <person name="Grigoriev I.V."/>
            <person name="Hibbett D.S."/>
        </authorList>
    </citation>
    <scope>NUCLEOTIDE SEQUENCE [LARGE SCALE GENOMIC DNA]</scope>
    <source>
        <strain evidence="3 4">HHB9708</strain>
    </source>
</reference>
<evidence type="ECO:0000313" key="3">
    <source>
        <dbReference type="EMBL" id="KZS89608.1"/>
    </source>
</evidence>
<proteinExistence type="predicted"/>
<sequence length="253" mass="28149">MPHFPVIRLVIASTNITFALCQLGADLRMSDPWLWSKLLKKVCGRERNKPESLNPSIVHAIRNGLEYFWPARQLAHLSQFPRPSQYHVLLRSNWDPKPSIRLSFSEYSEPLNSPPVPSGHEKLWYSVLKCDNLFPASSHRLMPHIPRIARLPQILPTDRPPHLVDAEGGSNRIGTRVLCALPSLLLTEVSAISQDERHGPQPVHQCVSVIGSLETGGKSVDGSPESTESSRLPSIRRSSLSRSSLSGDTKIPT</sequence>
<feature type="signal peptide" evidence="2">
    <location>
        <begin position="1"/>
        <end position="21"/>
    </location>
</feature>